<name>A0A261S112_9BORD</name>
<protein>
    <submittedName>
        <fullName evidence="2">Uncharacterized protein</fullName>
    </submittedName>
</protein>
<dbReference type="Proteomes" id="UP000216020">
    <property type="component" value="Unassembled WGS sequence"/>
</dbReference>
<keyword evidence="1" id="KW-1133">Transmembrane helix</keyword>
<keyword evidence="3" id="KW-1185">Reference proteome</keyword>
<dbReference type="AlphaFoldDB" id="A0A261S112"/>
<gene>
    <name evidence="2" type="ORF">CAL29_22980</name>
</gene>
<feature type="transmembrane region" description="Helical" evidence="1">
    <location>
        <begin position="43"/>
        <end position="64"/>
    </location>
</feature>
<accession>A0A261S112</accession>
<evidence type="ECO:0000313" key="3">
    <source>
        <dbReference type="Proteomes" id="UP000216020"/>
    </source>
</evidence>
<proteinExistence type="predicted"/>
<evidence type="ECO:0000313" key="2">
    <source>
        <dbReference type="EMBL" id="OZI30841.1"/>
    </source>
</evidence>
<sequence length="73" mass="8075">MARRAIAEIQHTLDEVLTQQRILKPSAWQRARSVAGRILMRPVLWLVGIVAAAAAAVALLTDWFKGLLGSLHF</sequence>
<keyword evidence="1" id="KW-0812">Transmembrane</keyword>
<keyword evidence="1" id="KW-0472">Membrane</keyword>
<organism evidence="2 3">
    <name type="scientific">Bordetella genomosp. 10</name>
    <dbReference type="NCBI Taxonomy" id="1416804"/>
    <lineage>
        <taxon>Bacteria</taxon>
        <taxon>Pseudomonadati</taxon>
        <taxon>Pseudomonadota</taxon>
        <taxon>Betaproteobacteria</taxon>
        <taxon>Burkholderiales</taxon>
        <taxon>Alcaligenaceae</taxon>
        <taxon>Bordetella</taxon>
    </lineage>
</organism>
<dbReference type="EMBL" id="NEVM01000005">
    <property type="protein sequence ID" value="OZI30841.1"/>
    <property type="molecule type" value="Genomic_DNA"/>
</dbReference>
<evidence type="ECO:0000256" key="1">
    <source>
        <dbReference type="SAM" id="Phobius"/>
    </source>
</evidence>
<comment type="caution">
    <text evidence="2">The sequence shown here is derived from an EMBL/GenBank/DDBJ whole genome shotgun (WGS) entry which is preliminary data.</text>
</comment>
<reference evidence="3" key="1">
    <citation type="submission" date="2017-05" db="EMBL/GenBank/DDBJ databases">
        <title>Complete and WGS of Bordetella genogroups.</title>
        <authorList>
            <person name="Spilker T."/>
            <person name="Lipuma J."/>
        </authorList>
    </citation>
    <scope>NUCLEOTIDE SEQUENCE [LARGE SCALE GENOMIC DNA]</scope>
    <source>
        <strain evidence="3">AU16122</strain>
    </source>
</reference>